<organism evidence="2 3">
    <name type="scientific">Amycolatopsis speibonae</name>
    <dbReference type="NCBI Taxonomy" id="1450224"/>
    <lineage>
        <taxon>Bacteria</taxon>
        <taxon>Bacillati</taxon>
        <taxon>Actinomycetota</taxon>
        <taxon>Actinomycetes</taxon>
        <taxon>Pseudonocardiales</taxon>
        <taxon>Pseudonocardiaceae</taxon>
        <taxon>Amycolatopsis</taxon>
    </lineage>
</organism>
<sequence length="204" mass="21148">MGEGTTAMGGFVTAALGFPAVLFSFLLIVVIGYWLLALFGGVDVDDAVGFDGGDGLLAGFGGVPLSISLSLLIAFTWFASLAGTVLLDDLELSTPSRIGFGVGVLAVALVLGTLGTRVIVVPLRRVFGPAKEPSRRDFVGRAAVIRTSSVTHDFGQAEVAAADGSTAIVDVRQAGQGNLTAGSRVVLYDYDSEGEFFWVESLDI</sequence>
<keyword evidence="1" id="KW-1133">Transmembrane helix</keyword>
<keyword evidence="1" id="KW-0812">Transmembrane</keyword>
<gene>
    <name evidence="2" type="ORF">ACFOSH_04730</name>
</gene>
<keyword evidence="1" id="KW-0472">Membrane</keyword>
<dbReference type="EMBL" id="JBHRWK010000009">
    <property type="protein sequence ID" value="MFC3448732.1"/>
    <property type="molecule type" value="Genomic_DNA"/>
</dbReference>
<evidence type="ECO:0000256" key="1">
    <source>
        <dbReference type="SAM" id="Phobius"/>
    </source>
</evidence>
<evidence type="ECO:0008006" key="4">
    <source>
        <dbReference type="Google" id="ProtNLM"/>
    </source>
</evidence>
<comment type="caution">
    <text evidence="2">The sequence shown here is derived from an EMBL/GenBank/DDBJ whole genome shotgun (WGS) entry which is preliminary data.</text>
</comment>
<proteinExistence type="predicted"/>
<keyword evidence="3" id="KW-1185">Reference proteome</keyword>
<protein>
    <recommendedName>
        <fullName evidence="4">DUF1449 family protein</fullName>
    </recommendedName>
</protein>
<accession>A0ABV7NSW8</accession>
<name>A0ABV7NSW8_9PSEU</name>
<feature type="transmembrane region" description="Helical" evidence="1">
    <location>
        <begin position="56"/>
        <end position="78"/>
    </location>
</feature>
<evidence type="ECO:0000313" key="2">
    <source>
        <dbReference type="EMBL" id="MFC3448732.1"/>
    </source>
</evidence>
<reference evidence="3" key="1">
    <citation type="journal article" date="2019" name="Int. J. Syst. Evol. Microbiol.">
        <title>The Global Catalogue of Microorganisms (GCM) 10K type strain sequencing project: providing services to taxonomists for standard genome sequencing and annotation.</title>
        <authorList>
            <consortium name="The Broad Institute Genomics Platform"/>
            <consortium name="The Broad Institute Genome Sequencing Center for Infectious Disease"/>
            <person name="Wu L."/>
            <person name="Ma J."/>
        </authorList>
    </citation>
    <scope>NUCLEOTIDE SEQUENCE [LARGE SCALE GENOMIC DNA]</scope>
    <source>
        <strain evidence="3">CGMCC 4.7676</strain>
    </source>
</reference>
<feature type="transmembrane region" description="Helical" evidence="1">
    <location>
        <begin position="98"/>
        <end position="120"/>
    </location>
</feature>
<evidence type="ECO:0000313" key="3">
    <source>
        <dbReference type="Proteomes" id="UP001595645"/>
    </source>
</evidence>
<dbReference type="Proteomes" id="UP001595645">
    <property type="component" value="Unassembled WGS sequence"/>
</dbReference>
<feature type="transmembrane region" description="Helical" evidence="1">
    <location>
        <begin position="20"/>
        <end position="44"/>
    </location>
</feature>